<evidence type="ECO:0000256" key="1">
    <source>
        <dbReference type="SAM" id="MobiDB-lite"/>
    </source>
</evidence>
<feature type="region of interest" description="Disordered" evidence="1">
    <location>
        <begin position="1"/>
        <end position="25"/>
    </location>
</feature>
<feature type="region of interest" description="Disordered" evidence="1">
    <location>
        <begin position="44"/>
        <end position="83"/>
    </location>
</feature>
<dbReference type="Proteomes" id="UP000828390">
    <property type="component" value="Unassembled WGS sequence"/>
</dbReference>
<keyword evidence="3" id="KW-1185">Reference proteome</keyword>
<comment type="caution">
    <text evidence="2">The sequence shown here is derived from an EMBL/GenBank/DDBJ whole genome shotgun (WGS) entry which is preliminary data.</text>
</comment>
<reference evidence="2" key="1">
    <citation type="journal article" date="2019" name="bioRxiv">
        <title>The Genome of the Zebra Mussel, Dreissena polymorpha: A Resource for Invasive Species Research.</title>
        <authorList>
            <person name="McCartney M.A."/>
            <person name="Auch B."/>
            <person name="Kono T."/>
            <person name="Mallez S."/>
            <person name="Zhang Y."/>
            <person name="Obille A."/>
            <person name="Becker A."/>
            <person name="Abrahante J.E."/>
            <person name="Garbe J."/>
            <person name="Badalamenti J.P."/>
            <person name="Herman A."/>
            <person name="Mangelson H."/>
            <person name="Liachko I."/>
            <person name="Sullivan S."/>
            <person name="Sone E.D."/>
            <person name="Koren S."/>
            <person name="Silverstein K.A.T."/>
            <person name="Beckman K.B."/>
            <person name="Gohl D.M."/>
        </authorList>
    </citation>
    <scope>NUCLEOTIDE SEQUENCE</scope>
    <source>
        <strain evidence="2">Duluth1</strain>
        <tissue evidence="2">Whole animal</tissue>
    </source>
</reference>
<dbReference type="EMBL" id="JAIWYP010000015">
    <property type="protein sequence ID" value="KAH3702201.1"/>
    <property type="molecule type" value="Genomic_DNA"/>
</dbReference>
<evidence type="ECO:0000313" key="2">
    <source>
        <dbReference type="EMBL" id="KAH3702201.1"/>
    </source>
</evidence>
<name>A0A9D3YLH9_DREPO</name>
<accession>A0A9D3YLH9</accession>
<feature type="compositionally biased region" description="Polar residues" evidence="1">
    <location>
        <begin position="65"/>
        <end position="77"/>
    </location>
</feature>
<evidence type="ECO:0000313" key="3">
    <source>
        <dbReference type="Proteomes" id="UP000828390"/>
    </source>
</evidence>
<proteinExistence type="predicted"/>
<organism evidence="2 3">
    <name type="scientific">Dreissena polymorpha</name>
    <name type="common">Zebra mussel</name>
    <name type="synonym">Mytilus polymorpha</name>
    <dbReference type="NCBI Taxonomy" id="45954"/>
    <lineage>
        <taxon>Eukaryota</taxon>
        <taxon>Metazoa</taxon>
        <taxon>Spiralia</taxon>
        <taxon>Lophotrochozoa</taxon>
        <taxon>Mollusca</taxon>
        <taxon>Bivalvia</taxon>
        <taxon>Autobranchia</taxon>
        <taxon>Heteroconchia</taxon>
        <taxon>Euheterodonta</taxon>
        <taxon>Imparidentia</taxon>
        <taxon>Neoheterodontei</taxon>
        <taxon>Myida</taxon>
        <taxon>Dreissenoidea</taxon>
        <taxon>Dreissenidae</taxon>
        <taxon>Dreissena</taxon>
    </lineage>
</organism>
<gene>
    <name evidence="2" type="ORF">DPMN_077208</name>
</gene>
<protein>
    <submittedName>
        <fullName evidence="2">Uncharacterized protein</fullName>
    </submittedName>
</protein>
<sequence length="94" mass="10596">MTAILHEMQRPVPTPPSSTTTSSISAFTPTHLLPAAAACYQSQTQHYGFQQQPQPEHKPQHFQQLQTPRGSQSMSSKELQRRNHVVRHAEVLLL</sequence>
<dbReference type="AlphaFoldDB" id="A0A9D3YLH9"/>
<reference evidence="2" key="2">
    <citation type="submission" date="2020-11" db="EMBL/GenBank/DDBJ databases">
        <authorList>
            <person name="McCartney M.A."/>
            <person name="Auch B."/>
            <person name="Kono T."/>
            <person name="Mallez S."/>
            <person name="Becker A."/>
            <person name="Gohl D.M."/>
            <person name="Silverstein K.A.T."/>
            <person name="Koren S."/>
            <person name="Bechman K.B."/>
            <person name="Herman A."/>
            <person name="Abrahante J.E."/>
            <person name="Garbe J."/>
        </authorList>
    </citation>
    <scope>NUCLEOTIDE SEQUENCE</scope>
    <source>
        <strain evidence="2">Duluth1</strain>
        <tissue evidence="2">Whole animal</tissue>
    </source>
</reference>